<dbReference type="AlphaFoldDB" id="A0A151NY64"/>
<evidence type="ECO:0000313" key="2">
    <source>
        <dbReference type="EMBL" id="KYO41738.1"/>
    </source>
</evidence>
<keyword evidence="3" id="KW-1185">Reference proteome</keyword>
<evidence type="ECO:0000313" key="3">
    <source>
        <dbReference type="Proteomes" id="UP000050525"/>
    </source>
</evidence>
<reference evidence="2 3" key="1">
    <citation type="journal article" date="2012" name="Genome Biol.">
        <title>Sequencing three crocodilian genomes to illuminate the evolution of archosaurs and amniotes.</title>
        <authorList>
            <person name="St John J.A."/>
            <person name="Braun E.L."/>
            <person name="Isberg S.R."/>
            <person name="Miles L.G."/>
            <person name="Chong A.Y."/>
            <person name="Gongora J."/>
            <person name="Dalzell P."/>
            <person name="Moran C."/>
            <person name="Bed'hom B."/>
            <person name="Abzhanov A."/>
            <person name="Burgess S.C."/>
            <person name="Cooksey A.M."/>
            <person name="Castoe T.A."/>
            <person name="Crawford N.G."/>
            <person name="Densmore L.D."/>
            <person name="Drew J.C."/>
            <person name="Edwards S.V."/>
            <person name="Faircloth B.C."/>
            <person name="Fujita M.K."/>
            <person name="Greenwold M.J."/>
            <person name="Hoffmann F.G."/>
            <person name="Howard J.M."/>
            <person name="Iguchi T."/>
            <person name="Janes D.E."/>
            <person name="Khan S.Y."/>
            <person name="Kohno S."/>
            <person name="de Koning A.J."/>
            <person name="Lance S.L."/>
            <person name="McCarthy F.M."/>
            <person name="McCormack J.E."/>
            <person name="Merchant M.E."/>
            <person name="Peterson D.G."/>
            <person name="Pollock D.D."/>
            <person name="Pourmand N."/>
            <person name="Raney B.J."/>
            <person name="Roessler K.A."/>
            <person name="Sanford J.R."/>
            <person name="Sawyer R.H."/>
            <person name="Schmidt C.J."/>
            <person name="Triplett E.W."/>
            <person name="Tuberville T.D."/>
            <person name="Venegas-Anaya M."/>
            <person name="Howard J.T."/>
            <person name="Jarvis E.D."/>
            <person name="Guillette L.J.Jr."/>
            <person name="Glenn T.C."/>
            <person name="Green R.E."/>
            <person name="Ray D.A."/>
        </authorList>
    </citation>
    <scope>NUCLEOTIDE SEQUENCE [LARGE SCALE GENOMIC DNA]</scope>
    <source>
        <strain evidence="2">KSC_2009_1</strain>
    </source>
</reference>
<sequence length="110" mass="11772">MPSSACLPKPSSSSKGNPSQSANGFLSQSLILACWKATIPGISGTFCTRLPNHFMSITGLMFTIPKLRYHHCIDGETEAQRLYWQFLVSSDGSRASAIPHNCGVQGGGEV</sequence>
<accession>A0A151NY64</accession>
<protein>
    <submittedName>
        <fullName evidence="2">Uncharacterized protein</fullName>
    </submittedName>
</protein>
<dbReference type="EMBL" id="AKHW03001615">
    <property type="protein sequence ID" value="KYO41738.1"/>
    <property type="molecule type" value="Genomic_DNA"/>
</dbReference>
<gene>
    <name evidence="2" type="ORF">Y1Q_0002433</name>
</gene>
<organism evidence="2 3">
    <name type="scientific">Alligator mississippiensis</name>
    <name type="common">American alligator</name>
    <dbReference type="NCBI Taxonomy" id="8496"/>
    <lineage>
        <taxon>Eukaryota</taxon>
        <taxon>Metazoa</taxon>
        <taxon>Chordata</taxon>
        <taxon>Craniata</taxon>
        <taxon>Vertebrata</taxon>
        <taxon>Euteleostomi</taxon>
        <taxon>Archelosauria</taxon>
        <taxon>Archosauria</taxon>
        <taxon>Crocodylia</taxon>
        <taxon>Alligatoridae</taxon>
        <taxon>Alligatorinae</taxon>
        <taxon>Alligator</taxon>
    </lineage>
</organism>
<name>A0A151NY64_ALLMI</name>
<evidence type="ECO:0000256" key="1">
    <source>
        <dbReference type="SAM" id="MobiDB-lite"/>
    </source>
</evidence>
<comment type="caution">
    <text evidence="2">The sequence shown here is derived from an EMBL/GenBank/DDBJ whole genome shotgun (WGS) entry which is preliminary data.</text>
</comment>
<dbReference type="Proteomes" id="UP000050525">
    <property type="component" value="Unassembled WGS sequence"/>
</dbReference>
<feature type="region of interest" description="Disordered" evidence="1">
    <location>
        <begin position="1"/>
        <end position="21"/>
    </location>
</feature>
<proteinExistence type="predicted"/>